<reference evidence="4" key="1">
    <citation type="submission" date="2017-09" db="EMBL/GenBank/DDBJ databases">
        <title>Depth-based differentiation of microbial function through sediment-hosted aquifers and enrichment of novel symbionts in the deep terrestrial subsurface.</title>
        <authorList>
            <person name="Probst A.J."/>
            <person name="Ladd B."/>
            <person name="Jarett J.K."/>
            <person name="Geller-Mcgrath D.E."/>
            <person name="Sieber C.M.K."/>
            <person name="Emerson J.B."/>
            <person name="Anantharaman K."/>
            <person name="Thomas B.C."/>
            <person name="Malmstrom R."/>
            <person name="Stieglmeier M."/>
            <person name="Klingl A."/>
            <person name="Woyke T."/>
            <person name="Ryan C.M."/>
            <person name="Banfield J.F."/>
        </authorList>
    </citation>
    <scope>NUCLEOTIDE SEQUENCE [LARGE SCALE GENOMIC DNA]</scope>
</reference>
<name>A0A2M7WRV8_9BACT</name>
<evidence type="ECO:0000256" key="1">
    <source>
        <dbReference type="SAM" id="Phobius"/>
    </source>
</evidence>
<comment type="caution">
    <text evidence="3">The sequence shown here is derived from an EMBL/GenBank/DDBJ whole genome shotgun (WGS) entry which is preliminary data.</text>
</comment>
<evidence type="ECO:0000313" key="3">
    <source>
        <dbReference type="EMBL" id="PJA32735.1"/>
    </source>
</evidence>
<protein>
    <recommendedName>
        <fullName evidence="2">YdbS-like PH domain-containing protein</fullName>
    </recommendedName>
</protein>
<dbReference type="AlphaFoldDB" id="A0A2M7WRV8"/>
<evidence type="ECO:0000259" key="2">
    <source>
        <dbReference type="Pfam" id="PF03703"/>
    </source>
</evidence>
<feature type="domain" description="YdbS-like PH" evidence="2">
    <location>
        <begin position="99"/>
        <end position="171"/>
    </location>
</feature>
<keyword evidence="1" id="KW-0812">Transmembrane</keyword>
<proteinExistence type="predicted"/>
<feature type="transmembrane region" description="Helical" evidence="1">
    <location>
        <begin position="67"/>
        <end position="94"/>
    </location>
</feature>
<sequence length="188" mass="21212">MIKSFLSIFRDSTNSFEGQRDGETILLLLRKHIITLYLKLGLFVLAAIVPIAVGLTFIPYFSLHNLINVFLFISSLWYLGLWLGIFHVLSIYTLNTVLVTDRRVIESDQHGLFNRITSELNSNRIQDVSVHTNGILETIFKFGNITVQTASSEAHFVFHQIPEPDRVKDIIMQITASVHSGVKASAPL</sequence>
<keyword evidence="1" id="KW-1133">Transmembrane helix</keyword>
<dbReference type="Proteomes" id="UP000230758">
    <property type="component" value="Unassembled WGS sequence"/>
</dbReference>
<keyword evidence="1" id="KW-0472">Membrane</keyword>
<organism evidence="3 4">
    <name type="scientific">Candidatus Zambryskibacteria bacterium CG_4_9_14_3_um_filter_42_15</name>
    <dbReference type="NCBI Taxonomy" id="1975112"/>
    <lineage>
        <taxon>Bacteria</taxon>
        <taxon>Candidatus Zambryskiibacteriota</taxon>
    </lineage>
</organism>
<dbReference type="PANTHER" id="PTHR37938:SF1">
    <property type="entry name" value="BLL0215 PROTEIN"/>
    <property type="match status" value="1"/>
</dbReference>
<dbReference type="PANTHER" id="PTHR37938">
    <property type="entry name" value="BLL0215 PROTEIN"/>
    <property type="match status" value="1"/>
</dbReference>
<evidence type="ECO:0000313" key="4">
    <source>
        <dbReference type="Proteomes" id="UP000230758"/>
    </source>
</evidence>
<gene>
    <name evidence="3" type="ORF">CO185_01945</name>
</gene>
<feature type="transmembrane region" description="Helical" evidence="1">
    <location>
        <begin position="36"/>
        <end position="61"/>
    </location>
</feature>
<dbReference type="EMBL" id="PFXF01000023">
    <property type="protein sequence ID" value="PJA32735.1"/>
    <property type="molecule type" value="Genomic_DNA"/>
</dbReference>
<dbReference type="Pfam" id="PF03703">
    <property type="entry name" value="bPH_2"/>
    <property type="match status" value="1"/>
</dbReference>
<dbReference type="InterPro" id="IPR005182">
    <property type="entry name" value="YdbS-like_PH"/>
</dbReference>
<accession>A0A2M7WRV8</accession>